<dbReference type="InterPro" id="IPR032695">
    <property type="entry name" value="Integrin_dom_sf"/>
</dbReference>
<feature type="repeat" description="FG-GAP" evidence="12">
    <location>
        <begin position="188"/>
        <end position="246"/>
    </location>
</feature>
<keyword evidence="8 13" id="KW-0401">Integrin</keyword>
<evidence type="ECO:0000256" key="2">
    <source>
        <dbReference type="ARBA" id="ARBA00008054"/>
    </source>
</evidence>
<dbReference type="GO" id="GO:0007160">
    <property type="term" value="P:cell-matrix adhesion"/>
    <property type="evidence" value="ECO:0007669"/>
    <property type="project" value="TreeGrafter"/>
</dbReference>
<gene>
    <name evidence="16" type="ORF">TBIB3V08_LOCUS10083</name>
</gene>
<keyword evidence="3" id="KW-0812">Transmembrane</keyword>
<keyword evidence="10 13" id="KW-0675">Receptor</keyword>
<dbReference type="Gene3D" id="2.130.10.130">
    <property type="entry name" value="Integrin alpha, N-terminal"/>
    <property type="match status" value="1"/>
</dbReference>
<dbReference type="Pfam" id="PF08441">
    <property type="entry name" value="Integrin_A_Ig_1"/>
    <property type="match status" value="1"/>
</dbReference>
<feature type="repeat" description="FG-GAP" evidence="12">
    <location>
        <begin position="69"/>
        <end position="121"/>
    </location>
</feature>
<comment type="subcellular location">
    <subcellularLocation>
        <location evidence="1 13">Membrane</location>
        <topology evidence="1 13">Single-pass type I membrane protein</topology>
    </subcellularLocation>
</comment>
<evidence type="ECO:0000256" key="12">
    <source>
        <dbReference type="PROSITE-ProRule" id="PRU00803"/>
    </source>
</evidence>
<evidence type="ECO:0000259" key="14">
    <source>
        <dbReference type="Pfam" id="PF08441"/>
    </source>
</evidence>
<dbReference type="PANTHER" id="PTHR23220:SF133">
    <property type="entry name" value="INTEGRIN ALPHA-PS2"/>
    <property type="match status" value="1"/>
</dbReference>
<dbReference type="PANTHER" id="PTHR23220">
    <property type="entry name" value="INTEGRIN ALPHA"/>
    <property type="match status" value="1"/>
</dbReference>
<keyword evidence="7" id="KW-1133">Transmembrane helix</keyword>
<evidence type="ECO:0000256" key="6">
    <source>
        <dbReference type="ARBA" id="ARBA00022889"/>
    </source>
</evidence>
<dbReference type="Pfam" id="PF01839">
    <property type="entry name" value="FG-GAP"/>
    <property type="match status" value="2"/>
</dbReference>
<dbReference type="InterPro" id="IPR013517">
    <property type="entry name" value="FG-GAP"/>
</dbReference>
<name>A0A7R9F6B0_9NEOP</name>
<evidence type="ECO:0000256" key="1">
    <source>
        <dbReference type="ARBA" id="ARBA00004479"/>
    </source>
</evidence>
<evidence type="ECO:0000256" key="3">
    <source>
        <dbReference type="ARBA" id="ARBA00022692"/>
    </source>
</evidence>
<evidence type="ECO:0000256" key="10">
    <source>
        <dbReference type="ARBA" id="ARBA00023170"/>
    </source>
</evidence>
<dbReference type="InterPro" id="IPR013519">
    <property type="entry name" value="Int_alpha_beta-p"/>
</dbReference>
<dbReference type="InterPro" id="IPR000413">
    <property type="entry name" value="Integrin_alpha"/>
</dbReference>
<dbReference type="PRINTS" id="PR01185">
    <property type="entry name" value="INTEGRINA"/>
</dbReference>
<keyword evidence="11" id="KW-0325">Glycoprotein</keyword>
<feature type="domain" description="Integrin alpha first immunoglubulin-like" evidence="14">
    <location>
        <begin position="379"/>
        <end position="541"/>
    </location>
</feature>
<keyword evidence="4" id="KW-0732">Signal</keyword>
<dbReference type="GO" id="GO:0008305">
    <property type="term" value="C:integrin complex"/>
    <property type="evidence" value="ECO:0007669"/>
    <property type="project" value="InterPro"/>
</dbReference>
<feature type="domain" description="Integrin alpha second immunoglobulin-like" evidence="15">
    <location>
        <begin position="543"/>
        <end position="639"/>
    </location>
</feature>
<keyword evidence="5" id="KW-0677">Repeat</keyword>
<proteinExistence type="inferred from homology"/>
<organism evidence="16">
    <name type="scientific">Timema bartmani</name>
    <dbReference type="NCBI Taxonomy" id="61472"/>
    <lineage>
        <taxon>Eukaryota</taxon>
        <taxon>Metazoa</taxon>
        <taxon>Ecdysozoa</taxon>
        <taxon>Arthropoda</taxon>
        <taxon>Hexapoda</taxon>
        <taxon>Insecta</taxon>
        <taxon>Pterygota</taxon>
        <taxon>Neoptera</taxon>
        <taxon>Polyneoptera</taxon>
        <taxon>Phasmatodea</taxon>
        <taxon>Timematodea</taxon>
        <taxon>Timematoidea</taxon>
        <taxon>Timematidae</taxon>
        <taxon>Timema</taxon>
    </lineage>
</organism>
<evidence type="ECO:0000256" key="9">
    <source>
        <dbReference type="ARBA" id="ARBA00023136"/>
    </source>
</evidence>
<protein>
    <recommendedName>
        <fullName evidence="17">Integrin alpha-2 domain-containing protein</fullName>
    </recommendedName>
</protein>
<evidence type="ECO:0000259" key="15">
    <source>
        <dbReference type="Pfam" id="PF20805"/>
    </source>
</evidence>
<evidence type="ECO:0000256" key="4">
    <source>
        <dbReference type="ARBA" id="ARBA00022729"/>
    </source>
</evidence>
<feature type="repeat" description="FG-GAP" evidence="12">
    <location>
        <begin position="250"/>
        <end position="315"/>
    </location>
</feature>
<dbReference type="GO" id="GO:0009897">
    <property type="term" value="C:external side of plasma membrane"/>
    <property type="evidence" value="ECO:0007669"/>
    <property type="project" value="TreeGrafter"/>
</dbReference>
<dbReference type="GO" id="GO:0007157">
    <property type="term" value="P:heterophilic cell-cell adhesion via plasma membrane cell adhesion molecules"/>
    <property type="evidence" value="ECO:0007669"/>
    <property type="project" value="UniProtKB-ARBA"/>
</dbReference>
<evidence type="ECO:0008006" key="17">
    <source>
        <dbReference type="Google" id="ProtNLM"/>
    </source>
</evidence>
<dbReference type="EMBL" id="OD569224">
    <property type="protein sequence ID" value="CAD7447779.1"/>
    <property type="molecule type" value="Genomic_DNA"/>
</dbReference>
<dbReference type="PROSITE" id="PS51470">
    <property type="entry name" value="FG_GAP"/>
    <property type="match status" value="4"/>
</dbReference>
<dbReference type="SUPFAM" id="SSF69179">
    <property type="entry name" value="Integrin domains"/>
    <property type="match status" value="2"/>
</dbReference>
<dbReference type="Gene3D" id="2.60.40.1460">
    <property type="entry name" value="Integrin domains. Chain A, domain 2"/>
    <property type="match status" value="1"/>
</dbReference>
<dbReference type="InterPro" id="IPR028994">
    <property type="entry name" value="Integrin_alpha_N"/>
</dbReference>
<evidence type="ECO:0000256" key="13">
    <source>
        <dbReference type="RuleBase" id="RU003762"/>
    </source>
</evidence>
<dbReference type="GO" id="GO:0048513">
    <property type="term" value="P:animal organ development"/>
    <property type="evidence" value="ECO:0007669"/>
    <property type="project" value="UniProtKB-ARBA"/>
</dbReference>
<feature type="repeat" description="FG-GAP" evidence="12">
    <location>
        <begin position="122"/>
        <end position="187"/>
    </location>
</feature>
<evidence type="ECO:0000256" key="8">
    <source>
        <dbReference type="ARBA" id="ARBA00023037"/>
    </source>
</evidence>
<keyword evidence="6 13" id="KW-0130">Cell adhesion</keyword>
<evidence type="ECO:0000256" key="11">
    <source>
        <dbReference type="ARBA" id="ARBA00023180"/>
    </source>
</evidence>
<dbReference type="SMART" id="SM00191">
    <property type="entry name" value="Int_alpha"/>
    <property type="match status" value="4"/>
</dbReference>
<sequence>MVSGCSWERRAAGIGKWRLVALEAEGSGRLGQIYSIGSSTRLTYTVPREIANAEGQMYSQNLDSRLDVIATKEREEQDDDSYMGYSVTVGDFTGDGQGGTAVGMPRGSQLLGKVLLYTWNMTNLYNLTGEQLGAYFGYSLCVVDVDGDQLDDVVVGAPMYTDLSNNEGKYDTGRIYIFYQGKQNKFQRFDVRDGKNSKCRFGLALTSLGDINKDGFADFAVGAPYDGPNERGAVYIFHGSASGAMEKHSQIIFAEEIQATLSTFGFSLSGGVDLDENEYPDIVVGAYESDTAVFLSKYGTGLPHLYRRSISISLELNATNTTWRMPTARPHFGSGAPRRAHAVRYSKPDLLCIGHLVFFRTRAQLLKVVVVVVVLGDRSRPVVKLQALVTFTAEKNQISLKEQNCTLSDYNRVSCVSLDACLQYEGVGVDGRLDFDVQFVLDSKKPKSPRLFFLAHEGKHIMNFTYRIDSSYRYCRSYFVYIKPTIRDKLTPLEVELRYSLKSNTRSQLSDTSRRRVSRSLAPILDLDQEQITRDSISIQTNCGINNICIPDLYLLAKPSVTHYLLGSGGEFEIDVLVENKGQDAFEAVYDLQLPPGMNYINFDRLDEERDVPVQCSAPTPQTNNTLKCDIGNPLPENKLVRNLHNDTHIQIVVKKRLKFV</sequence>
<comment type="similarity">
    <text evidence="2 13">Belongs to the integrin alpha chain family.</text>
</comment>
<dbReference type="GO" id="GO:0005178">
    <property type="term" value="F:integrin binding"/>
    <property type="evidence" value="ECO:0007669"/>
    <property type="project" value="TreeGrafter"/>
</dbReference>
<accession>A0A7R9F6B0</accession>
<dbReference type="InterPro" id="IPR013649">
    <property type="entry name" value="Integrin_alpha_Ig-like_1"/>
</dbReference>
<evidence type="ECO:0000256" key="7">
    <source>
        <dbReference type="ARBA" id="ARBA00022989"/>
    </source>
</evidence>
<dbReference type="GO" id="GO:0033627">
    <property type="term" value="P:cell adhesion mediated by integrin"/>
    <property type="evidence" value="ECO:0007669"/>
    <property type="project" value="TreeGrafter"/>
</dbReference>
<dbReference type="Pfam" id="PF20805">
    <property type="entry name" value="Integrin_A_Ig_2"/>
    <property type="match status" value="1"/>
</dbReference>
<dbReference type="InterPro" id="IPR048285">
    <property type="entry name" value="Integrin_alpha_Ig-like_2"/>
</dbReference>
<reference evidence="16" key="1">
    <citation type="submission" date="2020-11" db="EMBL/GenBank/DDBJ databases">
        <authorList>
            <person name="Tran Van P."/>
        </authorList>
    </citation>
    <scope>NUCLEOTIDE SEQUENCE</scope>
</reference>
<dbReference type="SUPFAM" id="SSF69318">
    <property type="entry name" value="Integrin alpha N-terminal domain"/>
    <property type="match status" value="1"/>
</dbReference>
<dbReference type="Gene3D" id="2.60.40.1510">
    <property type="entry name" value="ntegrin, alpha v. Chain A, domain 3"/>
    <property type="match status" value="1"/>
</dbReference>
<dbReference type="GO" id="GO:0007229">
    <property type="term" value="P:integrin-mediated signaling pathway"/>
    <property type="evidence" value="ECO:0007669"/>
    <property type="project" value="UniProtKB-KW"/>
</dbReference>
<dbReference type="AlphaFoldDB" id="A0A7R9F6B0"/>
<evidence type="ECO:0000313" key="16">
    <source>
        <dbReference type="EMBL" id="CAD7447779.1"/>
    </source>
</evidence>
<evidence type="ECO:0000256" key="5">
    <source>
        <dbReference type="ARBA" id="ARBA00022737"/>
    </source>
</evidence>
<keyword evidence="9" id="KW-0472">Membrane</keyword>